<organism evidence="1 2">
    <name type="scientific">Levilactobacillus tongjiangensis</name>
    <dbReference type="NCBI Taxonomy" id="2486023"/>
    <lineage>
        <taxon>Bacteria</taxon>
        <taxon>Bacillati</taxon>
        <taxon>Bacillota</taxon>
        <taxon>Bacilli</taxon>
        <taxon>Lactobacillales</taxon>
        <taxon>Lactobacillaceae</taxon>
        <taxon>Levilactobacillus</taxon>
    </lineage>
</organism>
<accession>A0ABW1SRX3</accession>
<name>A0ABW1SRX3_9LACO</name>
<dbReference type="Proteomes" id="UP001596254">
    <property type="component" value="Unassembled WGS sequence"/>
</dbReference>
<keyword evidence="2" id="KW-1185">Reference proteome</keyword>
<dbReference type="RefSeq" id="WP_125693547.1">
    <property type="nucleotide sequence ID" value="NZ_JBHSSK010000014.1"/>
</dbReference>
<dbReference type="SUPFAM" id="SSF54427">
    <property type="entry name" value="NTF2-like"/>
    <property type="match status" value="1"/>
</dbReference>
<reference evidence="2" key="1">
    <citation type="journal article" date="2019" name="Int. J. Syst. Evol. Microbiol.">
        <title>The Global Catalogue of Microorganisms (GCM) 10K type strain sequencing project: providing services to taxonomists for standard genome sequencing and annotation.</title>
        <authorList>
            <consortium name="The Broad Institute Genomics Platform"/>
            <consortium name="The Broad Institute Genome Sequencing Center for Infectious Disease"/>
            <person name="Wu L."/>
            <person name="Ma J."/>
        </authorList>
    </citation>
    <scope>NUCLEOTIDE SEQUENCE [LARGE SCALE GENOMIC DNA]</scope>
    <source>
        <strain evidence="2">CCM 8905</strain>
    </source>
</reference>
<sequence length="110" mass="12201">MDDLTLPTAITNFITATNDADSEQFVAQFAPDAFLDDWGNVYRGPAEIAKWNQTDNIGKESQFALQDFTQDDAKTWTVHLSLTGKGFNGVSPFRMTIKNDLLASVEILPD</sequence>
<dbReference type="Gene3D" id="3.10.450.50">
    <property type="match status" value="1"/>
</dbReference>
<gene>
    <name evidence="1" type="ORF">ACFP1G_04915</name>
</gene>
<dbReference type="EMBL" id="JBHSSK010000014">
    <property type="protein sequence ID" value="MFC6206818.1"/>
    <property type="molecule type" value="Genomic_DNA"/>
</dbReference>
<dbReference type="InterPro" id="IPR032710">
    <property type="entry name" value="NTF2-like_dom_sf"/>
</dbReference>
<protein>
    <submittedName>
        <fullName evidence="1">Nuclear transport factor 2 family protein</fullName>
    </submittedName>
</protein>
<evidence type="ECO:0000313" key="1">
    <source>
        <dbReference type="EMBL" id="MFC6206818.1"/>
    </source>
</evidence>
<proteinExistence type="predicted"/>
<evidence type="ECO:0000313" key="2">
    <source>
        <dbReference type="Proteomes" id="UP001596254"/>
    </source>
</evidence>
<comment type="caution">
    <text evidence="1">The sequence shown here is derived from an EMBL/GenBank/DDBJ whole genome shotgun (WGS) entry which is preliminary data.</text>
</comment>